<keyword evidence="1" id="KW-0732">Signal</keyword>
<feature type="chain" id="PRO_5039169435" description="Lipoprotein" evidence="1">
    <location>
        <begin position="27"/>
        <end position="170"/>
    </location>
</feature>
<proteinExistence type="predicted"/>
<dbReference type="AlphaFoldDB" id="A0A564TMK5"/>
<feature type="signal peptide" evidence="1">
    <location>
        <begin position="1"/>
        <end position="26"/>
    </location>
</feature>
<evidence type="ECO:0008006" key="4">
    <source>
        <dbReference type="Google" id="ProtNLM"/>
    </source>
</evidence>
<dbReference type="RefSeq" id="WP_158398815.1">
    <property type="nucleotide sequence ID" value="NZ_CABHMY010000100.1"/>
</dbReference>
<name>A0A564TMK5_9FIRM</name>
<accession>A0A564TMK5</accession>
<keyword evidence="3" id="KW-1185">Reference proteome</keyword>
<dbReference type="PROSITE" id="PS51257">
    <property type="entry name" value="PROKAR_LIPOPROTEIN"/>
    <property type="match status" value="1"/>
</dbReference>
<organism evidence="2 3">
    <name type="scientific">Faecalibacterium prausnitzii</name>
    <dbReference type="NCBI Taxonomy" id="853"/>
    <lineage>
        <taxon>Bacteria</taxon>
        <taxon>Bacillati</taxon>
        <taxon>Bacillota</taxon>
        <taxon>Clostridia</taxon>
        <taxon>Eubacteriales</taxon>
        <taxon>Oscillospiraceae</taxon>
        <taxon>Faecalibacterium</taxon>
    </lineage>
</organism>
<sequence length="170" mass="18846">MKLTKKLLAMALAGVMLLTILTGCSGGKTGDRLVEEYMAAFLSENLGYKDVPITHDVPEIKTVADMFKASWLNDHGDWTISPNSSTYTTLRNVFSNYENGYTVNLYACEVDSKQSELHQTMRVMPLILVGGLPLHSSRGRLTAAKCATRLVTRENKSYRIAVIIYDYTAG</sequence>
<dbReference type="Proteomes" id="UP000406184">
    <property type="component" value="Unassembled WGS sequence"/>
</dbReference>
<reference evidence="2 3" key="1">
    <citation type="submission" date="2019-07" db="EMBL/GenBank/DDBJ databases">
        <authorList>
            <person name="Hibberd C M."/>
            <person name="Gehrig L. J."/>
            <person name="Chang H.-W."/>
            <person name="Venkatesh S."/>
        </authorList>
    </citation>
    <scope>NUCLEOTIDE SEQUENCE [LARGE SCALE GENOMIC DNA]</scope>
    <source>
        <strain evidence="2">Faecalibacterium_prausnitzii_JG_BgPS064</strain>
    </source>
</reference>
<evidence type="ECO:0000256" key="1">
    <source>
        <dbReference type="SAM" id="SignalP"/>
    </source>
</evidence>
<protein>
    <recommendedName>
        <fullName evidence="4">Lipoprotein</fullName>
    </recommendedName>
</protein>
<gene>
    <name evidence="2" type="ORF">FPPS064S07_00519</name>
</gene>
<dbReference type="EMBL" id="CABHMY010000100">
    <property type="protein sequence ID" value="VUX08497.1"/>
    <property type="molecule type" value="Genomic_DNA"/>
</dbReference>
<evidence type="ECO:0000313" key="3">
    <source>
        <dbReference type="Proteomes" id="UP000406184"/>
    </source>
</evidence>
<evidence type="ECO:0000313" key="2">
    <source>
        <dbReference type="EMBL" id="VUX08497.1"/>
    </source>
</evidence>